<keyword evidence="1" id="KW-1185">Reference proteome</keyword>
<dbReference type="RefSeq" id="XP_073780249.1">
    <property type="nucleotide sequence ID" value="XM_073924148.1"/>
</dbReference>
<name>A0AC58HE66_DANRE</name>
<organism evidence="1 2">
    <name type="scientific">Danio rerio</name>
    <name type="common">Zebrafish</name>
    <name type="synonym">Brachydanio rerio</name>
    <dbReference type="NCBI Taxonomy" id="7955"/>
    <lineage>
        <taxon>Eukaryota</taxon>
        <taxon>Metazoa</taxon>
        <taxon>Chordata</taxon>
        <taxon>Craniata</taxon>
        <taxon>Vertebrata</taxon>
        <taxon>Euteleostomi</taxon>
        <taxon>Actinopterygii</taxon>
        <taxon>Neopterygii</taxon>
        <taxon>Teleostei</taxon>
        <taxon>Ostariophysi</taxon>
        <taxon>Cypriniformes</taxon>
        <taxon>Danionidae</taxon>
        <taxon>Danioninae</taxon>
        <taxon>Danio</taxon>
    </lineage>
</organism>
<evidence type="ECO:0000313" key="1">
    <source>
        <dbReference type="Proteomes" id="UP000000437"/>
    </source>
</evidence>
<dbReference type="Proteomes" id="UP000000437">
    <property type="component" value="Chromosome 15"/>
</dbReference>
<gene>
    <name evidence="2" type="primary">kbtbd3</name>
</gene>
<evidence type="ECO:0000313" key="2">
    <source>
        <dbReference type="RefSeq" id="XP_073780249.1"/>
    </source>
</evidence>
<protein>
    <submittedName>
        <fullName evidence="2">Kelch repeat and BTB domain-containing protein 3 isoform X1</fullName>
    </submittedName>
</protein>
<proteinExistence type="predicted"/>
<accession>A0AC58HE66</accession>
<reference evidence="2" key="1">
    <citation type="submission" date="2025-08" db="UniProtKB">
        <authorList>
            <consortium name="RefSeq"/>
        </authorList>
    </citation>
    <scope>IDENTIFICATION</scope>
    <source>
        <strain evidence="2">Tuebingen</strain>
        <tissue evidence="2">Fibroblasts and whole tissue</tissue>
    </source>
</reference>
<sequence>MCLSSSVCVCVSSSVCVCLLMAVSPQRCVFLRCECVGQQIISVLQGFRQRKLLLDFSIHVQDETLLCHRCVLAACSHFFRAMFELDMRECVDGSVTLSNLSAQAVHTFLDFAYSGEIEVREDNVEMLFQMASFLQVDFLLRSCSDFLLESLDVSNCLHLLELAEGYGSTQLLRGAIDFITQNFQTVSCSVEFLELPSPVLERVLLSDELRVPDEETVLQALLCWVKHDPSTRTSLMQQLLACVRLHHIPIATLENAAQSDMLTDECRNMLTHALAQTQQFSGLFTDARVSTTSTYIFVHKTEESMRHTFCYEIVSDRWTPLPEDAMRILELPGSVMTSFAEKLFISGGCHSDCPRSIRTHISSPHHEATDEFWCYCPIAHSFTPAPRMRHTRTMHTCVVALQRLYVIGGKPRSSRNVPSIVDVDYYDPLMREWISVSPLPKGIYFPEASVCGNVIYALGSEVEFSDAFNPLLDCFFRYDAVADQWSHLVAEFGQFFHARLVKSVCVNETLYLCDLSTYKVYSFCADEGVWKGEGSFECAGFNAAAVGVRGKIFILGGDYSPDEISDEVQVYDSSRSEWQEVSPMPRALTEFHCQVLNFSRYRDPWHSSATGGAEE</sequence>